<dbReference type="EMBL" id="CVQH01003335">
    <property type="protein sequence ID" value="CRK11865.1"/>
    <property type="molecule type" value="Genomic_DNA"/>
</dbReference>
<dbReference type="PANTHER" id="PTHR35152:SF1">
    <property type="entry name" value="DOMAIN SIGNALLING PROTEIN, PUTATIVE (AFU_ORTHOLOGUE AFUA_5G11310)-RELATED"/>
    <property type="match status" value="1"/>
</dbReference>
<feature type="compositionally biased region" description="Polar residues" evidence="1">
    <location>
        <begin position="475"/>
        <end position="495"/>
    </location>
</feature>
<keyword evidence="3" id="KW-1185">Reference proteome</keyword>
<feature type="compositionally biased region" description="Low complexity" evidence="1">
    <location>
        <begin position="136"/>
        <end position="152"/>
    </location>
</feature>
<dbReference type="STRING" id="100787.A0A0G4KR17"/>
<organism evidence="2 3">
    <name type="scientific">Verticillium longisporum</name>
    <name type="common">Verticillium dahliae var. longisporum</name>
    <dbReference type="NCBI Taxonomy" id="100787"/>
    <lineage>
        <taxon>Eukaryota</taxon>
        <taxon>Fungi</taxon>
        <taxon>Dikarya</taxon>
        <taxon>Ascomycota</taxon>
        <taxon>Pezizomycotina</taxon>
        <taxon>Sordariomycetes</taxon>
        <taxon>Hypocreomycetidae</taxon>
        <taxon>Glomerellales</taxon>
        <taxon>Plectosphaerellaceae</taxon>
        <taxon>Verticillium</taxon>
    </lineage>
</organism>
<evidence type="ECO:0000256" key="1">
    <source>
        <dbReference type="SAM" id="MobiDB-lite"/>
    </source>
</evidence>
<feature type="compositionally biased region" description="Low complexity" evidence="1">
    <location>
        <begin position="409"/>
        <end position="425"/>
    </location>
</feature>
<feature type="region of interest" description="Disordered" evidence="1">
    <location>
        <begin position="344"/>
        <end position="432"/>
    </location>
</feature>
<reference evidence="2 3" key="1">
    <citation type="submission" date="2015-05" db="EMBL/GenBank/DDBJ databases">
        <authorList>
            <person name="Wang D.B."/>
            <person name="Wang M."/>
        </authorList>
    </citation>
    <scope>NUCLEOTIDE SEQUENCE [LARGE SCALE GENOMIC DNA]</scope>
    <source>
        <strain evidence="2">VL1</strain>
    </source>
</reference>
<accession>A0A0G4KR17</accession>
<gene>
    <name evidence="2" type="ORF">BN1708_002306</name>
</gene>
<sequence length="561" mass="61314">MIAFRLVIPIHVKVSSALCEFVPLNFFKIHQLVDHDGMHQLAFAQAVHREFAPIAQSVPLERPAAILQNRQRKSFASSPRASRFRRLGRSGSSYAVDGDGNPIPTAIGRSSSPTHSNETGSTLKLWPGRRNSDNNSAGSSYDASPPAYASPDNTPHATTFGGIMVSEEIRVEIHEAGELSPLPGQTQRRPRRLPRLLGRSGHGSQQRAKRLEALKRMSPREMLFASQLFDGLESLRAWIDDPVFDEALLSPQVVTLPARSQDAEHSARQHPTTMIAFRLVIPIHVKVSSVRCEFVPLNFFKIHQLVDHDGMHQLAFAQAVHREFAPIAQSVPLERPAAILQNRQRKSFASSPRASRFRRLGRSGSSYAVDGDGNPIPTAIGRSSSPTHSNETGSTLKLWPGRRNSDNNSAGSSYDASPPAYASPDNTPHATTFGGIMVSEEIRVEIHEAGELSPLPGQTQRRPRRLPRLLGRSGHGSQQRYANESGATQRATMVTSGGGVGVDDSRHGAPNDGTIEMKTLPEVRSNVHTGVGMQISNIEVEQASEVPTFVDELFTICIDGR</sequence>
<protein>
    <submittedName>
        <fullName evidence="2">Uncharacterized protein</fullName>
    </submittedName>
</protein>
<evidence type="ECO:0000313" key="2">
    <source>
        <dbReference type="EMBL" id="CRK11865.1"/>
    </source>
</evidence>
<feature type="region of interest" description="Disordered" evidence="1">
    <location>
        <begin position="449"/>
        <end position="515"/>
    </location>
</feature>
<name>A0A0G4KR17_VERLO</name>
<feature type="compositionally biased region" description="Polar residues" evidence="1">
    <location>
        <begin position="108"/>
        <end position="122"/>
    </location>
</feature>
<feature type="region of interest" description="Disordered" evidence="1">
    <location>
        <begin position="71"/>
        <end position="159"/>
    </location>
</feature>
<dbReference type="AlphaFoldDB" id="A0A0G4KR17"/>
<dbReference type="Proteomes" id="UP000044602">
    <property type="component" value="Unassembled WGS sequence"/>
</dbReference>
<proteinExistence type="predicted"/>
<feature type="region of interest" description="Disordered" evidence="1">
    <location>
        <begin position="176"/>
        <end position="208"/>
    </location>
</feature>
<evidence type="ECO:0000313" key="3">
    <source>
        <dbReference type="Proteomes" id="UP000044602"/>
    </source>
</evidence>
<dbReference type="PANTHER" id="PTHR35152">
    <property type="entry name" value="DOMAIN SIGNALLING PROTEIN, PUTATIVE (AFU_ORTHOLOGUE AFUA_5G11310)-RELATED"/>
    <property type="match status" value="1"/>
</dbReference>
<feature type="compositionally biased region" description="Polar residues" evidence="1">
    <location>
        <begin position="381"/>
        <end position="395"/>
    </location>
</feature>